<dbReference type="OMA" id="WRIWIDG"/>
<dbReference type="OrthoDB" id="5196653at2759"/>
<reference evidence="4" key="1">
    <citation type="submission" date="2010-05" db="EMBL/GenBank/DDBJ databases">
        <title>The genome sequence of Magnaporthe poae strain ATCC 64411.</title>
        <authorList>
            <person name="Ma L.-J."/>
            <person name="Dead R."/>
            <person name="Young S."/>
            <person name="Zeng Q."/>
            <person name="Koehrsen M."/>
            <person name="Alvarado L."/>
            <person name="Berlin A."/>
            <person name="Chapman S.B."/>
            <person name="Chen Z."/>
            <person name="Freedman E."/>
            <person name="Gellesch M."/>
            <person name="Goldberg J."/>
            <person name="Griggs A."/>
            <person name="Gujja S."/>
            <person name="Heilman E.R."/>
            <person name="Heiman D."/>
            <person name="Hepburn T."/>
            <person name="Howarth C."/>
            <person name="Jen D."/>
            <person name="Larson L."/>
            <person name="Mehta T."/>
            <person name="Neiman D."/>
            <person name="Pearson M."/>
            <person name="Roberts A."/>
            <person name="Saif S."/>
            <person name="Shea T."/>
            <person name="Shenoy N."/>
            <person name="Sisk P."/>
            <person name="Stolte C."/>
            <person name="Sykes S."/>
            <person name="Walk T."/>
            <person name="White J."/>
            <person name="Yandava C."/>
            <person name="Haas B."/>
            <person name="Nusbaum C."/>
            <person name="Birren B."/>
        </authorList>
    </citation>
    <scope>NUCLEOTIDE SEQUENCE [LARGE SCALE GENOMIC DNA]</scope>
    <source>
        <strain evidence="4">ATCC 64411 / 73-15</strain>
    </source>
</reference>
<dbReference type="eggNOG" id="ENOG502RJVF">
    <property type="taxonomic scope" value="Eukaryota"/>
</dbReference>
<feature type="region of interest" description="Disordered" evidence="1">
    <location>
        <begin position="1"/>
        <end position="27"/>
    </location>
</feature>
<dbReference type="EMBL" id="ADBL01000708">
    <property type="status" value="NOT_ANNOTATED_CDS"/>
    <property type="molecule type" value="Genomic_DNA"/>
</dbReference>
<evidence type="ECO:0000313" key="4">
    <source>
        <dbReference type="Proteomes" id="UP000011715"/>
    </source>
</evidence>
<reference evidence="2" key="3">
    <citation type="submission" date="2011-03" db="EMBL/GenBank/DDBJ databases">
        <title>Annotation of Magnaporthe poae ATCC 64411.</title>
        <authorList>
            <person name="Ma L.-J."/>
            <person name="Dead R."/>
            <person name="Young S.K."/>
            <person name="Zeng Q."/>
            <person name="Gargeya S."/>
            <person name="Fitzgerald M."/>
            <person name="Haas B."/>
            <person name="Abouelleil A."/>
            <person name="Alvarado L."/>
            <person name="Arachchi H.M."/>
            <person name="Berlin A."/>
            <person name="Brown A."/>
            <person name="Chapman S.B."/>
            <person name="Chen Z."/>
            <person name="Dunbar C."/>
            <person name="Freedman E."/>
            <person name="Gearin G."/>
            <person name="Gellesch M."/>
            <person name="Goldberg J."/>
            <person name="Griggs A."/>
            <person name="Gujja S."/>
            <person name="Heiman D."/>
            <person name="Howarth C."/>
            <person name="Larson L."/>
            <person name="Lui A."/>
            <person name="MacDonald P.J.P."/>
            <person name="Mehta T."/>
            <person name="Montmayeur A."/>
            <person name="Murphy C."/>
            <person name="Neiman D."/>
            <person name="Pearson M."/>
            <person name="Priest M."/>
            <person name="Roberts A."/>
            <person name="Saif S."/>
            <person name="Shea T."/>
            <person name="Shenoy N."/>
            <person name="Sisk P."/>
            <person name="Stolte C."/>
            <person name="Sykes S."/>
            <person name="Yandava C."/>
            <person name="Wortman J."/>
            <person name="Nusbaum C."/>
            <person name="Birren B."/>
        </authorList>
    </citation>
    <scope>NUCLEOTIDE SEQUENCE</scope>
    <source>
        <strain evidence="2">ATCC 64411</strain>
    </source>
</reference>
<proteinExistence type="predicted"/>
<reference evidence="2" key="2">
    <citation type="submission" date="2010-05" db="EMBL/GenBank/DDBJ databases">
        <title>The Genome Sequence of Magnaporthe poae strain ATCC 64411.</title>
        <authorList>
            <consortium name="The Broad Institute Genome Sequencing Platform"/>
            <consortium name="Broad Institute Genome Sequencing Center for Infectious Disease"/>
            <person name="Ma L.-J."/>
            <person name="Dead R."/>
            <person name="Young S."/>
            <person name="Zeng Q."/>
            <person name="Koehrsen M."/>
            <person name="Alvarado L."/>
            <person name="Berlin A."/>
            <person name="Chapman S.B."/>
            <person name="Chen Z."/>
            <person name="Freedman E."/>
            <person name="Gellesch M."/>
            <person name="Goldberg J."/>
            <person name="Griggs A."/>
            <person name="Gujja S."/>
            <person name="Heilman E.R."/>
            <person name="Heiman D."/>
            <person name="Hepburn T."/>
            <person name="Howarth C."/>
            <person name="Jen D."/>
            <person name="Larson L."/>
            <person name="Mehta T."/>
            <person name="Neiman D."/>
            <person name="Pearson M."/>
            <person name="Roberts A."/>
            <person name="Saif S."/>
            <person name="Shea T."/>
            <person name="Shenoy N."/>
            <person name="Sisk P."/>
            <person name="Stolte C."/>
            <person name="Sykes S."/>
            <person name="Walk T."/>
            <person name="White J."/>
            <person name="Yandava C."/>
            <person name="Haas B."/>
            <person name="Nusbaum C."/>
            <person name="Birren B."/>
        </authorList>
    </citation>
    <scope>NUCLEOTIDE SEQUENCE</scope>
    <source>
        <strain evidence="2">ATCC 64411</strain>
    </source>
</reference>
<evidence type="ECO:0000313" key="3">
    <source>
        <dbReference type="EnsemblFungi" id="MAPG_02919T0"/>
    </source>
</evidence>
<evidence type="ECO:0000256" key="1">
    <source>
        <dbReference type="SAM" id="MobiDB-lite"/>
    </source>
</evidence>
<dbReference type="VEuPathDB" id="FungiDB:MAPG_02919"/>
<sequence length="217" mass="24932">MKSTSSSPPSTLLSPTTATRPPHSGRWPRTARLVWRERFDVDEKGESIFVWDEVWTRPSRKFGRSKEGRLRQVAEIPFLAPHFPRLLKVNRQSGVLTLARPNFERRASLADLDVATLRRLKAELRAVYSAMYDNSIAYAFSPDGFDVVSTRASSGWRIWIDGWNHASRHKVREAGSKKTAYFVEMEAEQLQKIEEYFAPFESRAKQKISAIINHDPI</sequence>
<keyword evidence="4" id="KW-1185">Reference proteome</keyword>
<protein>
    <submittedName>
        <fullName evidence="2 3">Uncharacterized protein</fullName>
    </submittedName>
</protein>
<gene>
    <name evidence="2" type="ORF">MAPG_02919</name>
</gene>
<reference evidence="3" key="5">
    <citation type="submission" date="2015-06" db="UniProtKB">
        <authorList>
            <consortium name="EnsemblFungi"/>
        </authorList>
    </citation>
    <scope>IDENTIFICATION</scope>
    <source>
        <strain evidence="3">ATCC 64411</strain>
    </source>
</reference>
<organism evidence="3 4">
    <name type="scientific">Magnaporthiopsis poae (strain ATCC 64411 / 73-15)</name>
    <name type="common">Kentucky bluegrass fungus</name>
    <name type="synonym">Magnaporthe poae</name>
    <dbReference type="NCBI Taxonomy" id="644358"/>
    <lineage>
        <taxon>Eukaryota</taxon>
        <taxon>Fungi</taxon>
        <taxon>Dikarya</taxon>
        <taxon>Ascomycota</taxon>
        <taxon>Pezizomycotina</taxon>
        <taxon>Sordariomycetes</taxon>
        <taxon>Sordariomycetidae</taxon>
        <taxon>Magnaporthales</taxon>
        <taxon>Magnaporthaceae</taxon>
        <taxon>Magnaporthiopsis</taxon>
    </lineage>
</organism>
<name>A0A0C4DSN7_MAGP6</name>
<accession>A0A0C4DSN7</accession>
<dbReference type="EMBL" id="GL876967">
    <property type="protein sequence ID" value="KLU83869.1"/>
    <property type="molecule type" value="Genomic_DNA"/>
</dbReference>
<reference evidence="3" key="4">
    <citation type="journal article" date="2015" name="G3 (Bethesda)">
        <title>Genome sequences of three phytopathogenic species of the Magnaporthaceae family of fungi.</title>
        <authorList>
            <person name="Okagaki L.H."/>
            <person name="Nunes C.C."/>
            <person name="Sailsbery J."/>
            <person name="Clay B."/>
            <person name="Brown D."/>
            <person name="John T."/>
            <person name="Oh Y."/>
            <person name="Young N."/>
            <person name="Fitzgerald M."/>
            <person name="Haas B.J."/>
            <person name="Zeng Q."/>
            <person name="Young S."/>
            <person name="Adiconis X."/>
            <person name="Fan L."/>
            <person name="Levin J.Z."/>
            <person name="Mitchell T.K."/>
            <person name="Okubara P.A."/>
            <person name="Farman M.L."/>
            <person name="Kohn L.M."/>
            <person name="Birren B."/>
            <person name="Ma L.-J."/>
            <person name="Dean R.A."/>
        </authorList>
    </citation>
    <scope>NUCLEOTIDE SEQUENCE</scope>
    <source>
        <strain evidence="3">ATCC 64411 / 73-15</strain>
    </source>
</reference>
<dbReference type="EnsemblFungi" id="MAPG_02919T0">
    <property type="protein sequence ID" value="MAPG_02919T0"/>
    <property type="gene ID" value="MAPG_02919"/>
</dbReference>
<evidence type="ECO:0000313" key="2">
    <source>
        <dbReference type="EMBL" id="KLU83869.1"/>
    </source>
</evidence>
<feature type="compositionally biased region" description="Low complexity" evidence="1">
    <location>
        <begin position="1"/>
        <end position="22"/>
    </location>
</feature>
<dbReference type="AlphaFoldDB" id="A0A0C4DSN7"/>
<dbReference type="Proteomes" id="UP000011715">
    <property type="component" value="Unassembled WGS sequence"/>
</dbReference>